<dbReference type="InterPro" id="IPR000983">
    <property type="entry name" value="Bac_GSPG_pilin"/>
</dbReference>
<evidence type="ECO:0000256" key="2">
    <source>
        <dbReference type="ARBA" id="ARBA00022481"/>
    </source>
</evidence>
<keyword evidence="2" id="KW-0488">Methylation</keyword>
<dbReference type="Proteomes" id="UP000196368">
    <property type="component" value="Unassembled WGS sequence"/>
</dbReference>
<evidence type="ECO:0000256" key="4">
    <source>
        <dbReference type="ARBA" id="ARBA00022989"/>
    </source>
</evidence>
<dbReference type="GO" id="GO:0015627">
    <property type="term" value="C:type II protein secretion system complex"/>
    <property type="evidence" value="ECO:0007669"/>
    <property type="project" value="InterPro"/>
</dbReference>
<accession>A0A1Y4DBU6</accession>
<dbReference type="AlphaFoldDB" id="A0A1Y4DBU6"/>
<dbReference type="PANTHER" id="PTHR30093:SF44">
    <property type="entry name" value="TYPE II SECRETION SYSTEM CORE PROTEIN G"/>
    <property type="match status" value="1"/>
</dbReference>
<dbReference type="RefSeq" id="WP_275531908.1">
    <property type="nucleotide sequence ID" value="NZ_NFJD01000003.1"/>
</dbReference>
<dbReference type="Gene3D" id="3.30.700.10">
    <property type="entry name" value="Glycoprotein, Type 4 Pilin"/>
    <property type="match status" value="1"/>
</dbReference>
<organism evidence="7 8">
    <name type="scientific">Candidatus Avelusimicrobium gallicola</name>
    <dbReference type="NCBI Taxonomy" id="2562704"/>
    <lineage>
        <taxon>Bacteria</taxon>
        <taxon>Pseudomonadati</taxon>
        <taxon>Elusimicrobiota</taxon>
        <taxon>Elusimicrobia</taxon>
        <taxon>Elusimicrobiales</taxon>
        <taxon>Elusimicrobiaceae</taxon>
        <taxon>Candidatus Avelusimicrobium</taxon>
    </lineage>
</organism>
<sequence length="181" mass="20271">MNKIYQKPFLGVKNAGFTLIELLVVVLIIGILAAVAVPQYEIAVEKSRIAEVLTAFSNLEKAEKMFEMSNGRYTRQLDLLDIEMPGIGRDIGYGQNNWETDNYYFWAEAESYGWANRVFRIKASSKKSKKYTLVMDLNQGEKKIYCTEYAPSSGPTIPVPAGQLPDICRKLGAASDGLMKL</sequence>
<keyword evidence="3 6" id="KW-0812">Transmembrane</keyword>
<reference evidence="8" key="1">
    <citation type="submission" date="2017-04" db="EMBL/GenBank/DDBJ databases">
        <title>Function of individual gut microbiota members based on whole genome sequencing of pure cultures obtained from chicken caecum.</title>
        <authorList>
            <person name="Medvecky M."/>
            <person name="Cejkova D."/>
            <person name="Polansky O."/>
            <person name="Karasova D."/>
            <person name="Kubasova T."/>
            <person name="Cizek A."/>
            <person name="Rychlik I."/>
        </authorList>
    </citation>
    <scope>NUCLEOTIDE SEQUENCE [LARGE SCALE GENOMIC DNA]</scope>
    <source>
        <strain evidence="8">An273</strain>
    </source>
</reference>
<name>A0A1Y4DBU6_9BACT</name>
<dbReference type="SUPFAM" id="SSF54523">
    <property type="entry name" value="Pili subunits"/>
    <property type="match status" value="1"/>
</dbReference>
<evidence type="ECO:0000313" key="7">
    <source>
        <dbReference type="EMBL" id="OUO56613.1"/>
    </source>
</evidence>
<dbReference type="EMBL" id="NFJD01000003">
    <property type="protein sequence ID" value="OUO56613.1"/>
    <property type="molecule type" value="Genomic_DNA"/>
</dbReference>
<evidence type="ECO:0000313" key="8">
    <source>
        <dbReference type="Proteomes" id="UP000196368"/>
    </source>
</evidence>
<gene>
    <name evidence="7" type="ORF">B5F75_05325</name>
</gene>
<comment type="subcellular location">
    <subcellularLocation>
        <location evidence="1">Membrane</location>
        <topology evidence="1">Single-pass membrane protein</topology>
    </subcellularLocation>
</comment>
<dbReference type="PROSITE" id="PS00409">
    <property type="entry name" value="PROKAR_NTER_METHYL"/>
    <property type="match status" value="1"/>
</dbReference>
<evidence type="ECO:0000256" key="6">
    <source>
        <dbReference type="SAM" id="Phobius"/>
    </source>
</evidence>
<comment type="caution">
    <text evidence="7">The sequence shown here is derived from an EMBL/GenBank/DDBJ whole genome shotgun (WGS) entry which is preliminary data.</text>
</comment>
<evidence type="ECO:0000256" key="3">
    <source>
        <dbReference type="ARBA" id="ARBA00022692"/>
    </source>
</evidence>
<proteinExistence type="predicted"/>
<dbReference type="Pfam" id="PF07963">
    <property type="entry name" value="N_methyl"/>
    <property type="match status" value="1"/>
</dbReference>
<feature type="transmembrane region" description="Helical" evidence="6">
    <location>
        <begin position="15"/>
        <end position="37"/>
    </location>
</feature>
<dbReference type="InterPro" id="IPR012902">
    <property type="entry name" value="N_methyl_site"/>
</dbReference>
<keyword evidence="4 6" id="KW-1133">Transmembrane helix</keyword>
<keyword evidence="8" id="KW-1185">Reference proteome</keyword>
<dbReference type="NCBIfam" id="TIGR02532">
    <property type="entry name" value="IV_pilin_GFxxxE"/>
    <property type="match status" value="1"/>
</dbReference>
<dbReference type="GO" id="GO:0015628">
    <property type="term" value="P:protein secretion by the type II secretion system"/>
    <property type="evidence" value="ECO:0007669"/>
    <property type="project" value="InterPro"/>
</dbReference>
<keyword evidence="5 6" id="KW-0472">Membrane</keyword>
<evidence type="ECO:0000256" key="5">
    <source>
        <dbReference type="ARBA" id="ARBA00023136"/>
    </source>
</evidence>
<dbReference type="PANTHER" id="PTHR30093">
    <property type="entry name" value="GENERAL SECRETION PATHWAY PROTEIN G"/>
    <property type="match status" value="1"/>
</dbReference>
<dbReference type="PRINTS" id="PR00813">
    <property type="entry name" value="BCTERIALGSPG"/>
</dbReference>
<dbReference type="InterPro" id="IPR045584">
    <property type="entry name" value="Pilin-like"/>
</dbReference>
<evidence type="ECO:0008006" key="9">
    <source>
        <dbReference type="Google" id="ProtNLM"/>
    </source>
</evidence>
<protein>
    <recommendedName>
        <fullName evidence="9">Type II secretion system protein GspG C-terminal domain-containing protein</fullName>
    </recommendedName>
</protein>
<evidence type="ECO:0000256" key="1">
    <source>
        <dbReference type="ARBA" id="ARBA00004167"/>
    </source>
</evidence>
<dbReference type="GO" id="GO:0016020">
    <property type="term" value="C:membrane"/>
    <property type="evidence" value="ECO:0007669"/>
    <property type="project" value="UniProtKB-SubCell"/>
</dbReference>